<comment type="pathway">
    <text evidence="2">Protein modification; protein glycosylation.</text>
</comment>
<proteinExistence type="inferred from homology"/>
<accession>A0AAQ3KQV0</accession>
<dbReference type="GO" id="GO:0034203">
    <property type="term" value="P:glycolipid translocation"/>
    <property type="evidence" value="ECO:0007669"/>
    <property type="project" value="TreeGrafter"/>
</dbReference>
<keyword evidence="6 9" id="KW-1133">Transmembrane helix</keyword>
<feature type="transmembrane region" description="Helical" evidence="9">
    <location>
        <begin position="90"/>
        <end position="108"/>
    </location>
</feature>
<feature type="transmembrane region" description="Helical" evidence="9">
    <location>
        <begin position="233"/>
        <end position="254"/>
    </location>
</feature>
<comment type="function">
    <text evidence="8 9">Intramembrane glycolipid transporter that operates in the biosynthetic pathway of dolichol-linked oligosaccharides, the glycan precursors employed in protein asparagine (N)-glycosylation. The sequential addition of sugars to dolichol pyrophosphate produces dolichol-linked oligosaccharides containing fourteen sugars, including two GlcNAcs, nine mannoses and three glucoses. Once assembled, the oligosaccharide is transferred from the lipid to nascent proteins by oligosaccharyltransferases. The assembly of dolichol-linked oligosaccharides begins on the cytosolic side of the endoplasmic reticulum membrane and finishes in its lumen. RFT1 could mediate the translocation of the cytosolically oriented intermediate DolPP-GlcNAc2Man5, produced by ALG11, into the ER lumen where dolichol-linked oligosaccharides assembly continues. However, the intramembrane lipid transporter activity could not be confirmed in vitro.</text>
</comment>
<dbReference type="Pfam" id="PF04506">
    <property type="entry name" value="Rft-1"/>
    <property type="match status" value="1"/>
</dbReference>
<feature type="transmembrane region" description="Helical" evidence="9">
    <location>
        <begin position="527"/>
        <end position="546"/>
    </location>
</feature>
<gene>
    <name evidence="10" type="ORF">Cni_G19086</name>
</gene>
<feature type="transmembrane region" description="Helical" evidence="9">
    <location>
        <begin position="138"/>
        <end position="160"/>
    </location>
</feature>
<evidence type="ECO:0000256" key="8">
    <source>
        <dbReference type="ARBA" id="ARBA00045912"/>
    </source>
</evidence>
<evidence type="ECO:0000256" key="6">
    <source>
        <dbReference type="ARBA" id="ARBA00022989"/>
    </source>
</evidence>
<feature type="transmembrane region" description="Helical" evidence="9">
    <location>
        <begin position="403"/>
        <end position="427"/>
    </location>
</feature>
<feature type="transmembrane region" description="Helical" evidence="9">
    <location>
        <begin position="172"/>
        <end position="191"/>
    </location>
</feature>
<evidence type="ECO:0000256" key="4">
    <source>
        <dbReference type="ARBA" id="ARBA00022692"/>
    </source>
</evidence>
<comment type="subcellular location">
    <subcellularLocation>
        <location evidence="1 9">Endoplasmic reticulum membrane</location>
        <topology evidence="1 9">Multi-pass membrane protein</topology>
    </subcellularLocation>
</comment>
<evidence type="ECO:0000256" key="2">
    <source>
        <dbReference type="ARBA" id="ARBA00004922"/>
    </source>
</evidence>
<dbReference type="PANTHER" id="PTHR13117">
    <property type="entry name" value="ENDOPLASMIC RETICULUM MULTISPAN TRANSMEMBRANE PROTEIN-RELATED"/>
    <property type="match status" value="1"/>
</dbReference>
<evidence type="ECO:0000313" key="10">
    <source>
        <dbReference type="EMBL" id="WOL10331.1"/>
    </source>
</evidence>
<evidence type="ECO:0000256" key="7">
    <source>
        <dbReference type="ARBA" id="ARBA00023136"/>
    </source>
</evidence>
<keyword evidence="5" id="KW-0256">Endoplasmic reticulum</keyword>
<reference evidence="10 11" key="1">
    <citation type="submission" date="2023-10" db="EMBL/GenBank/DDBJ databases">
        <title>Chromosome-scale genome assembly provides insights into flower coloration mechanisms of Canna indica.</title>
        <authorList>
            <person name="Li C."/>
        </authorList>
    </citation>
    <scope>NUCLEOTIDE SEQUENCE [LARGE SCALE GENOMIC DNA]</scope>
    <source>
        <tissue evidence="10">Flower</tissue>
    </source>
</reference>
<protein>
    <recommendedName>
        <fullName evidence="9">Protein RFT1 homolog</fullName>
    </recommendedName>
</protein>
<feature type="transmembrane region" description="Helical" evidence="9">
    <location>
        <begin position="363"/>
        <end position="383"/>
    </location>
</feature>
<evidence type="ECO:0000256" key="1">
    <source>
        <dbReference type="ARBA" id="ARBA00004477"/>
    </source>
</evidence>
<sequence length="564" mass="63843">MSGDAVRSPPAADGSASAAPAVSTRHNLARTFKYLMGSSHMLCFLTRFCEISSVMPFFLFFWVSATQFLSRGIPFIFNSWIVRHLTEADYALYAVQFHLFVTCILFLSREGFRRACMRTDVGRNGSSVEENAARLLKVAWLTFPIGILFTLAACLFVFWFQKLTLSDAYAQAILIHGLACLLELLAEPLYILSQNLVLLKLRLIAETAATILRCMTTYILILRKPNMEKAIVFALSQASYGACLLVGYWAYFLLFRTVRYSDLLPFRFSNLMNYDSYLMKMCLLFTGQSFRKLILQEGEKLVLVWLDTPYNQAVYGLVDKLGSLVVRLVFLPFEESSFSTFAKMASGQSSQRNIRLASSLIEALKLVLLIGLLVMAFGPSYSYTLIRLLYGRKWSDGEAPVALRYYCFYVITLAMNGTSEAFLHAVADERQIKRSNDSLLAFSGIYVALNVILIRYAGAVGLIAANSTNMILRIIYSAVFINSYFQVSSFSFYQCLPAGWEVLLLSCVATYVSERLFLDKENFWQTLPIHLLIGFACFFISSIVIYSREKLFIKKIIGMRKHVD</sequence>
<dbReference type="GO" id="GO:0005789">
    <property type="term" value="C:endoplasmic reticulum membrane"/>
    <property type="evidence" value="ECO:0007669"/>
    <property type="project" value="UniProtKB-SubCell"/>
</dbReference>
<comment type="similarity">
    <text evidence="3 9">Belongs to the RFT1 family.</text>
</comment>
<feature type="transmembrane region" description="Helical" evidence="9">
    <location>
        <begin position="463"/>
        <end position="485"/>
    </location>
</feature>
<evidence type="ECO:0000313" key="11">
    <source>
        <dbReference type="Proteomes" id="UP001327560"/>
    </source>
</evidence>
<organism evidence="10 11">
    <name type="scientific">Canna indica</name>
    <name type="common">Indian-shot</name>
    <dbReference type="NCBI Taxonomy" id="4628"/>
    <lineage>
        <taxon>Eukaryota</taxon>
        <taxon>Viridiplantae</taxon>
        <taxon>Streptophyta</taxon>
        <taxon>Embryophyta</taxon>
        <taxon>Tracheophyta</taxon>
        <taxon>Spermatophyta</taxon>
        <taxon>Magnoliopsida</taxon>
        <taxon>Liliopsida</taxon>
        <taxon>Zingiberales</taxon>
        <taxon>Cannaceae</taxon>
        <taxon>Canna</taxon>
    </lineage>
</organism>
<evidence type="ECO:0000256" key="9">
    <source>
        <dbReference type="RuleBase" id="RU365067"/>
    </source>
</evidence>
<evidence type="ECO:0000256" key="3">
    <source>
        <dbReference type="ARBA" id="ARBA00010288"/>
    </source>
</evidence>
<dbReference type="GO" id="GO:0006488">
    <property type="term" value="P:dolichol-linked oligosaccharide biosynthetic process"/>
    <property type="evidence" value="ECO:0007669"/>
    <property type="project" value="InterPro"/>
</dbReference>
<dbReference type="PANTHER" id="PTHR13117:SF5">
    <property type="entry name" value="PROTEIN RFT1 HOMOLOG"/>
    <property type="match status" value="1"/>
</dbReference>
<name>A0AAQ3KQV0_9LILI</name>
<dbReference type="Proteomes" id="UP001327560">
    <property type="component" value="Chromosome 6"/>
</dbReference>
<evidence type="ECO:0000256" key="5">
    <source>
        <dbReference type="ARBA" id="ARBA00022824"/>
    </source>
</evidence>
<keyword evidence="11" id="KW-1185">Reference proteome</keyword>
<keyword evidence="7 9" id="KW-0472">Membrane</keyword>
<feature type="transmembrane region" description="Helical" evidence="9">
    <location>
        <begin position="48"/>
        <end position="70"/>
    </location>
</feature>
<feature type="transmembrane region" description="Helical" evidence="9">
    <location>
        <begin position="439"/>
        <end position="457"/>
    </location>
</feature>
<dbReference type="InterPro" id="IPR007594">
    <property type="entry name" value="RFT1"/>
</dbReference>
<keyword evidence="4 9" id="KW-0812">Transmembrane</keyword>
<dbReference type="EMBL" id="CP136895">
    <property type="protein sequence ID" value="WOL10331.1"/>
    <property type="molecule type" value="Genomic_DNA"/>
</dbReference>
<dbReference type="AlphaFoldDB" id="A0AAQ3KQV0"/>